<reference evidence="2" key="1">
    <citation type="submission" date="2011-03" db="EMBL/GenBank/DDBJ databases">
        <title>The genome sequence of Vavraia culicis strain floridensis.</title>
        <authorList>
            <consortium name="The Broad Institute Genome Sequencing Platform"/>
            <person name="Cuomo C."/>
            <person name="Becnel J."/>
            <person name="Sanscrainte N."/>
            <person name="Young S.K."/>
            <person name="Zeng Q."/>
            <person name="Gargeya S."/>
            <person name="Fitzgerald M."/>
            <person name="Haas B."/>
            <person name="Abouelleil A."/>
            <person name="Alvarado L."/>
            <person name="Arachchi H.M."/>
            <person name="Berlin A."/>
            <person name="Chapman S.B."/>
            <person name="Gearin G."/>
            <person name="Goldberg J."/>
            <person name="Griggs A."/>
            <person name="Gujja S."/>
            <person name="Hansen M."/>
            <person name="Heiman D."/>
            <person name="Howarth C."/>
            <person name="Larimer J."/>
            <person name="Lui A."/>
            <person name="MacDonald P.J.P."/>
            <person name="McCowen C."/>
            <person name="Montmayeur A."/>
            <person name="Murphy C."/>
            <person name="Neiman D."/>
            <person name="Pearson M."/>
            <person name="Priest M."/>
            <person name="Roberts A."/>
            <person name="Saif S."/>
            <person name="Shea T."/>
            <person name="Sisk P."/>
            <person name="Stolte C."/>
            <person name="Sykes S."/>
            <person name="Wortman J."/>
            <person name="Nusbaum C."/>
            <person name="Birren B."/>
        </authorList>
    </citation>
    <scope>NUCLEOTIDE SEQUENCE [LARGE SCALE GENOMIC DNA]</scope>
    <source>
        <strain evidence="2">floridensis</strain>
    </source>
</reference>
<dbReference type="GeneID" id="19878041"/>
<organism evidence="1 2">
    <name type="scientific">Vavraia culicis (isolate floridensis)</name>
    <name type="common">Microsporidian parasite</name>
    <dbReference type="NCBI Taxonomy" id="948595"/>
    <lineage>
        <taxon>Eukaryota</taxon>
        <taxon>Fungi</taxon>
        <taxon>Fungi incertae sedis</taxon>
        <taxon>Microsporidia</taxon>
        <taxon>Pleistophoridae</taxon>
        <taxon>Vavraia</taxon>
    </lineage>
</organism>
<keyword evidence="2" id="KW-1185">Reference proteome</keyword>
<gene>
    <name evidence="1" type="ORF">VCUG_00150</name>
</gene>
<sequence length="490" mass="57236">MEHIRKFLRIRPKKKERTFFYNKKEVAYTYKDVKLVRQAQSNKCLMKINLCSKGSFKYSSVRAKPTADLKAGKRKGADTKRISANRTKIRAGKRYKRLDLNEIVDVIWRDARLEEHTVKVNAIPDDSVFEEKDLDEIVKQRDEKYLLANKRIKLPDVHEKEVLDLNLALVYKIEHDQTDDATAWTASSFLPTVRDLIVYNTNHLLVYDIYSFKPIYKFHSCAKILKIYKNVLFHEEDAVIKWLHMASGESGRLVGGVENFDVLPRDGESTCKTAGERGAEDNMETCKEQNVCSDADSSIEALCDSLGCRMVYTEDNSLFVDNIMIRRFRQRICTLRMVKDYVLITSTNMFHLYKWDKVVVKYNKGTMFSALACRTYENGLLAVLNDINGDIFLLLYVDRELTEKRFHCGDIVEFLEMHNTLNYFCVGLKDETIVYKYENVRKSGAIQRTSNDIRVKVVKRIPGRYRKAYFDDELPWLYLLSDDNIVYLYN</sequence>
<evidence type="ECO:0000313" key="2">
    <source>
        <dbReference type="Proteomes" id="UP000011081"/>
    </source>
</evidence>
<dbReference type="AlphaFoldDB" id="L2GXF0"/>
<dbReference type="HOGENOM" id="CLU_556915_0_0_1"/>
<evidence type="ECO:0000313" key="1">
    <source>
        <dbReference type="EMBL" id="ELA48314.1"/>
    </source>
</evidence>
<dbReference type="VEuPathDB" id="MicrosporidiaDB:VCUG_00150"/>
<dbReference type="Proteomes" id="UP000011081">
    <property type="component" value="Unassembled WGS sequence"/>
</dbReference>
<dbReference type="EMBL" id="GL877405">
    <property type="protein sequence ID" value="ELA48314.1"/>
    <property type="molecule type" value="Genomic_DNA"/>
</dbReference>
<name>L2GXF0_VAVCU</name>
<proteinExistence type="predicted"/>
<accession>L2GXF0</accession>
<dbReference type="OMA" id="KRIPGRY"/>
<dbReference type="RefSeq" id="XP_008073171.1">
    <property type="nucleotide sequence ID" value="XM_008074980.1"/>
</dbReference>
<protein>
    <submittedName>
        <fullName evidence="1">Uncharacterized protein</fullName>
    </submittedName>
</protein>
<dbReference type="InParanoid" id="L2GXF0"/>